<dbReference type="Pfam" id="PF13692">
    <property type="entry name" value="Glyco_trans_1_4"/>
    <property type="match status" value="1"/>
</dbReference>
<dbReference type="PANTHER" id="PTHR46401">
    <property type="entry name" value="GLYCOSYLTRANSFERASE WBBK-RELATED"/>
    <property type="match status" value="1"/>
</dbReference>
<dbReference type="PANTHER" id="PTHR46401:SF2">
    <property type="entry name" value="GLYCOSYLTRANSFERASE WBBK-RELATED"/>
    <property type="match status" value="1"/>
</dbReference>
<dbReference type="EMBL" id="QGLF01000002">
    <property type="protein sequence ID" value="PWR21543.1"/>
    <property type="molecule type" value="Genomic_DNA"/>
</dbReference>
<evidence type="ECO:0000313" key="3">
    <source>
        <dbReference type="EMBL" id="PWR21543.1"/>
    </source>
</evidence>
<dbReference type="SUPFAM" id="SSF53756">
    <property type="entry name" value="UDP-Glycosyltransferase/glycogen phosphorylase"/>
    <property type="match status" value="1"/>
</dbReference>
<evidence type="ECO:0000256" key="1">
    <source>
        <dbReference type="ARBA" id="ARBA00022679"/>
    </source>
</evidence>
<dbReference type="CDD" id="cd03809">
    <property type="entry name" value="GT4_MtfB-like"/>
    <property type="match status" value="1"/>
</dbReference>
<dbReference type="Pfam" id="PF13439">
    <property type="entry name" value="Glyco_transf_4"/>
    <property type="match status" value="1"/>
</dbReference>
<dbReference type="RefSeq" id="WP_109920188.1">
    <property type="nucleotide sequence ID" value="NZ_QGLF01000002.1"/>
</dbReference>
<reference evidence="4" key="1">
    <citation type="submission" date="2018-05" db="EMBL/GenBank/DDBJ databases">
        <title>Zavarzinia sp. HR-AS.</title>
        <authorList>
            <person name="Lee Y."/>
            <person name="Jeon C.O."/>
        </authorList>
    </citation>
    <scope>NUCLEOTIDE SEQUENCE [LARGE SCALE GENOMIC DNA]</scope>
    <source>
        <strain evidence="4">DSM 1231</strain>
    </source>
</reference>
<dbReference type="OrthoDB" id="9801609at2"/>
<proteinExistence type="predicted"/>
<dbReference type="GO" id="GO:0009103">
    <property type="term" value="P:lipopolysaccharide biosynthetic process"/>
    <property type="evidence" value="ECO:0007669"/>
    <property type="project" value="TreeGrafter"/>
</dbReference>
<keyword evidence="1" id="KW-0808">Transferase</keyword>
<dbReference type="AlphaFoldDB" id="A0A317E8E5"/>
<dbReference type="Gene3D" id="3.40.50.2000">
    <property type="entry name" value="Glycogen Phosphorylase B"/>
    <property type="match status" value="2"/>
</dbReference>
<accession>A0A317E8E5</accession>
<keyword evidence="4" id="KW-1185">Reference proteome</keyword>
<sequence length="348" mass="38221">MTKNTHSSTSILVNARVLGVPSNGQKRVAQEIINRLSDIELARPISASGARGHLWEQVTLPLRAKGRRLWSPSTSGPICHPNHIVTVHDIAFVDGPQWFSSSFARLYDFIVARHVSRASHIVVVSNFTRGRLIEHYGARPDRVTTISSGVTKQFHRRTNEAVHEAQMRLGIPACAYLVAFLGSDPRKNTGSIIRAWQAVSNLQPEAKLVTFGQASNLRVFSNVRIRTEDPTIINVGPISDDDLACLYSGAAGFVFPSLYEGFGLPVIEATACGCRVITSNVTSLPEVSPPDALLIDPSNNGELADAMVQVLGVEDTPLARQSRIAFSARFDWDLAATRYQQVFREYFS</sequence>
<name>A0A317E8E5_9PROT</name>
<protein>
    <recommendedName>
        <fullName evidence="2">Glycosyltransferase subfamily 4-like N-terminal domain-containing protein</fullName>
    </recommendedName>
</protein>
<dbReference type="InterPro" id="IPR028098">
    <property type="entry name" value="Glyco_trans_4-like_N"/>
</dbReference>
<evidence type="ECO:0000259" key="2">
    <source>
        <dbReference type="Pfam" id="PF13439"/>
    </source>
</evidence>
<dbReference type="Proteomes" id="UP000246077">
    <property type="component" value="Unassembled WGS sequence"/>
</dbReference>
<organism evidence="3 4">
    <name type="scientific">Zavarzinia compransoris</name>
    <dbReference type="NCBI Taxonomy" id="1264899"/>
    <lineage>
        <taxon>Bacteria</taxon>
        <taxon>Pseudomonadati</taxon>
        <taxon>Pseudomonadota</taxon>
        <taxon>Alphaproteobacteria</taxon>
        <taxon>Rhodospirillales</taxon>
        <taxon>Zavarziniaceae</taxon>
        <taxon>Zavarzinia</taxon>
    </lineage>
</organism>
<evidence type="ECO:0000313" key="4">
    <source>
        <dbReference type="Proteomes" id="UP000246077"/>
    </source>
</evidence>
<feature type="domain" description="Glycosyltransferase subfamily 4-like N-terminal" evidence="2">
    <location>
        <begin position="80"/>
        <end position="150"/>
    </location>
</feature>
<comment type="caution">
    <text evidence="3">The sequence shown here is derived from an EMBL/GenBank/DDBJ whole genome shotgun (WGS) entry which is preliminary data.</text>
</comment>
<dbReference type="GO" id="GO:0016757">
    <property type="term" value="F:glycosyltransferase activity"/>
    <property type="evidence" value="ECO:0007669"/>
    <property type="project" value="TreeGrafter"/>
</dbReference>
<gene>
    <name evidence="3" type="ORF">DKG75_05920</name>
</gene>